<accession>A0A4C1VGM8</accession>
<feature type="compositionally biased region" description="Basic and acidic residues" evidence="1">
    <location>
        <begin position="117"/>
        <end position="137"/>
    </location>
</feature>
<protein>
    <submittedName>
        <fullName evidence="3">Uncharacterized protein</fullName>
    </submittedName>
</protein>
<evidence type="ECO:0000256" key="1">
    <source>
        <dbReference type="SAM" id="MobiDB-lite"/>
    </source>
</evidence>
<evidence type="ECO:0000313" key="4">
    <source>
        <dbReference type="Proteomes" id="UP000299102"/>
    </source>
</evidence>
<keyword evidence="4" id="KW-1185">Reference proteome</keyword>
<evidence type="ECO:0000313" key="3">
    <source>
        <dbReference type="EMBL" id="GBP37164.1"/>
    </source>
</evidence>
<dbReference type="InterPro" id="IPR045860">
    <property type="entry name" value="Snake_toxin-like_sf"/>
</dbReference>
<feature type="region of interest" description="Disordered" evidence="1">
    <location>
        <begin position="348"/>
        <end position="376"/>
    </location>
</feature>
<dbReference type="SUPFAM" id="SSF57302">
    <property type="entry name" value="Snake toxin-like"/>
    <property type="match status" value="1"/>
</dbReference>
<keyword evidence="2" id="KW-0472">Membrane</keyword>
<reference evidence="3 4" key="1">
    <citation type="journal article" date="2019" name="Commun. Biol.">
        <title>The bagworm genome reveals a unique fibroin gene that provides high tensile strength.</title>
        <authorList>
            <person name="Kono N."/>
            <person name="Nakamura H."/>
            <person name="Ohtoshi R."/>
            <person name="Tomita M."/>
            <person name="Numata K."/>
            <person name="Arakawa K."/>
        </authorList>
    </citation>
    <scope>NUCLEOTIDE SEQUENCE [LARGE SCALE GENOMIC DNA]</scope>
</reference>
<keyword evidence="2" id="KW-1133">Transmembrane helix</keyword>
<dbReference type="AlphaFoldDB" id="A0A4C1VGM8"/>
<sequence length="376" mass="42638">MNFIDHRINNFKWKWAGYIACSTDNRRRRYIGNQAVDVVMWDGFPLDGPTNRPRLQASWLQMTRPLQRAAKHAAHWRCANHNEYFILSSRRPVPPRPGPGARAAPPSVLLAPSRRSRSPELDTERKISSQGETRHPRVDGMRAVRAWPAATAAVLLLALAASAMDDAEMEDITYNHEPQTEDPDRDVKETLYSYKIVTTTTTPVTNATKRPLQCFFCSYDSKMPRLRTCLDPVKFAVYRMMTRLCRSADDECFTSVMFNATHEAVHRGCSSDCVATTGTNCCKTDNCNNHSVFAPERFEKLAVRSNGSTKSVQTSIFFIVTIMLVLHTAVRAAANDNRDSRRVTRLLKRGRVEGGRRGRRPSAQSSDFRRPDVWTE</sequence>
<keyword evidence="2" id="KW-0812">Transmembrane</keyword>
<organism evidence="3 4">
    <name type="scientific">Eumeta variegata</name>
    <name type="common">Bagworm moth</name>
    <name type="synonym">Eumeta japonica</name>
    <dbReference type="NCBI Taxonomy" id="151549"/>
    <lineage>
        <taxon>Eukaryota</taxon>
        <taxon>Metazoa</taxon>
        <taxon>Ecdysozoa</taxon>
        <taxon>Arthropoda</taxon>
        <taxon>Hexapoda</taxon>
        <taxon>Insecta</taxon>
        <taxon>Pterygota</taxon>
        <taxon>Neoptera</taxon>
        <taxon>Endopterygota</taxon>
        <taxon>Lepidoptera</taxon>
        <taxon>Glossata</taxon>
        <taxon>Ditrysia</taxon>
        <taxon>Tineoidea</taxon>
        <taxon>Psychidae</taxon>
        <taxon>Oiketicinae</taxon>
        <taxon>Eumeta</taxon>
    </lineage>
</organism>
<dbReference type="EMBL" id="BGZK01000329">
    <property type="protein sequence ID" value="GBP37164.1"/>
    <property type="molecule type" value="Genomic_DNA"/>
</dbReference>
<comment type="caution">
    <text evidence="3">The sequence shown here is derived from an EMBL/GenBank/DDBJ whole genome shotgun (WGS) entry which is preliminary data.</text>
</comment>
<dbReference type="Gene3D" id="2.10.60.10">
    <property type="entry name" value="CD59"/>
    <property type="match status" value="1"/>
</dbReference>
<feature type="transmembrane region" description="Helical" evidence="2">
    <location>
        <begin position="315"/>
        <end position="334"/>
    </location>
</feature>
<name>A0A4C1VGM8_EUMVA</name>
<dbReference type="CDD" id="cd00117">
    <property type="entry name" value="TFP"/>
    <property type="match status" value="1"/>
</dbReference>
<gene>
    <name evidence="3" type="ORF">EVAR_24296_1</name>
</gene>
<dbReference type="OrthoDB" id="7344163at2759"/>
<proteinExistence type="predicted"/>
<dbReference type="Proteomes" id="UP000299102">
    <property type="component" value="Unassembled WGS sequence"/>
</dbReference>
<feature type="compositionally biased region" description="Low complexity" evidence="1">
    <location>
        <begin position="99"/>
        <end position="108"/>
    </location>
</feature>
<evidence type="ECO:0000256" key="2">
    <source>
        <dbReference type="SAM" id="Phobius"/>
    </source>
</evidence>
<feature type="compositionally biased region" description="Basic and acidic residues" evidence="1">
    <location>
        <begin position="367"/>
        <end position="376"/>
    </location>
</feature>
<feature type="region of interest" description="Disordered" evidence="1">
    <location>
        <begin position="89"/>
        <end position="137"/>
    </location>
</feature>